<dbReference type="Proteomes" id="UP000051530">
    <property type="component" value="Unassembled WGS sequence"/>
</dbReference>
<dbReference type="AlphaFoldDB" id="A0A0R0LUH2"/>
<feature type="compositionally biased region" description="Low complexity" evidence="2">
    <location>
        <begin position="115"/>
        <end position="137"/>
    </location>
</feature>
<dbReference type="GO" id="GO:0006606">
    <property type="term" value="P:protein import into nucleus"/>
    <property type="evidence" value="ECO:0007669"/>
    <property type="project" value="TreeGrafter"/>
</dbReference>
<feature type="compositionally biased region" description="Low complexity" evidence="2">
    <location>
        <begin position="475"/>
        <end position="486"/>
    </location>
</feature>
<name>A0A0R0LUH2_9MICR</name>
<evidence type="ECO:0000313" key="4">
    <source>
        <dbReference type="Proteomes" id="UP000051530"/>
    </source>
</evidence>
<dbReference type="PANTHER" id="PTHR23198:SF6">
    <property type="entry name" value="NUCLEAR PORE COMPLEX PROTEIN NUP98-NUP96"/>
    <property type="match status" value="1"/>
</dbReference>
<comment type="caution">
    <text evidence="3">The sequence shown here is derived from an EMBL/GenBank/DDBJ whole genome shotgun (WGS) entry which is preliminary data.</text>
</comment>
<feature type="region of interest" description="Disordered" evidence="2">
    <location>
        <begin position="412"/>
        <end position="494"/>
    </location>
</feature>
<dbReference type="GO" id="GO:0017056">
    <property type="term" value="F:structural constituent of nuclear pore"/>
    <property type="evidence" value="ECO:0007669"/>
    <property type="project" value="TreeGrafter"/>
</dbReference>
<feature type="compositionally biased region" description="Basic and acidic residues" evidence="2">
    <location>
        <begin position="622"/>
        <end position="634"/>
    </location>
</feature>
<dbReference type="InterPro" id="IPR037665">
    <property type="entry name" value="Nucleoporin_S59-like"/>
</dbReference>
<feature type="compositionally biased region" description="Polar residues" evidence="2">
    <location>
        <begin position="48"/>
        <end position="114"/>
    </location>
</feature>
<comment type="similarity">
    <text evidence="1">Belongs to the nucleoporin GLFG family.</text>
</comment>
<dbReference type="Gene3D" id="1.10.10.2360">
    <property type="match status" value="1"/>
</dbReference>
<evidence type="ECO:0000256" key="1">
    <source>
        <dbReference type="ARBA" id="ARBA00008926"/>
    </source>
</evidence>
<gene>
    <name evidence="3" type="ORF">M153_20040003</name>
</gene>
<feature type="region of interest" description="Disordered" evidence="2">
    <location>
        <begin position="26"/>
        <end position="172"/>
    </location>
</feature>
<proteinExistence type="inferred from homology"/>
<accession>A0A0R0LUH2</accession>
<sequence length="744" mass="81259">IFNLKTQKKMTFDDKKPSFFGNTPFFQQDENKQPFGQSTANKPGGLFGQSTQTFGQQNPTFGQPNTAFGQNNTTFGATQQPSNTFGSSLFGQSSNTGFQTSNTPFGGQQQPSTTFGSSTFGQQQPSTTFGGPTTFGSNQTGLFGQQQPTTSNTTSTFGNNQTGLGFDKSQTTSPMFGRPTTSLFGNTGFGSQQATNTFGSSTFGQQQPSSTFGSTTFGQQPSTTFGGTTFGQQQSNTTSHTNFGTTPFSGQQNTSSFAWGTASDKKGSSSDTYKTTQIREDYSVLTLHDITAMNAYNSKNVDEIRKEDYDMGRKHSSMTSTPSTLALSGNTPFSNVGSGNTAIFGQNNTTGSTLFGQQPNTSTGGLFGQQTNTSGSNTGLFSFNQPSANITSNTNTPNTGLFGQQPNTSTSLFGQQPNTTTGNSLFGQQQNTSTGLFNNSTSLQPNTTQRPSLFGQTNTQPVSNTFSNQMTNQQGTGTITPSSGTIAPSTSNISPSNVYSNNIIPSSTAHSNIFNNQQSCANNLLNTPSFNQQPMVQTNQSNIIMNVNDPYCIEGLTFEQIDTPDSVLPSYTTSYNKPVRRAIKPIISLYEHNEEPYTLPAYSDLESPYHDENFMNENFTNDGHKQSQDRKSDKTTSYGLNHTRRGIFLNKCILFYPGKGKIEYIEPVSKDVLKHLNHTFIIDHNGMNYFVSNLNDKLARVYMEGVRIKGIEKDRFEYMMKENKERRFIEYDEEEGVLIYEGRC</sequence>
<evidence type="ECO:0000313" key="3">
    <source>
        <dbReference type="EMBL" id="KRH92938.1"/>
    </source>
</evidence>
<protein>
    <submittedName>
        <fullName evidence="3">Nuclear pore complex, Nup98 component (Sc Nup145/Nup100/Nup116)</fullName>
    </submittedName>
</protein>
<organism evidence="3 4">
    <name type="scientific">Pseudoloma neurophilia</name>
    <dbReference type="NCBI Taxonomy" id="146866"/>
    <lineage>
        <taxon>Eukaryota</taxon>
        <taxon>Fungi</taxon>
        <taxon>Fungi incertae sedis</taxon>
        <taxon>Microsporidia</taxon>
        <taxon>Pseudoloma</taxon>
    </lineage>
</organism>
<feature type="non-terminal residue" evidence="3">
    <location>
        <position position="1"/>
    </location>
</feature>
<feature type="compositionally biased region" description="Polar residues" evidence="2">
    <location>
        <begin position="26"/>
        <end position="41"/>
    </location>
</feature>
<reference evidence="3 4" key="1">
    <citation type="submission" date="2015-07" db="EMBL/GenBank/DDBJ databases">
        <title>The genome of Pseudoloma neurophilia, a relevant intracellular parasite of the zebrafish.</title>
        <authorList>
            <person name="Ndikumana S."/>
            <person name="Pelin A."/>
            <person name="Sanders J."/>
            <person name="Corradi N."/>
        </authorList>
    </citation>
    <scope>NUCLEOTIDE SEQUENCE [LARGE SCALE GENOMIC DNA]</scope>
    <source>
        <strain evidence="3 4">MK1</strain>
    </source>
</reference>
<dbReference type="GO" id="GO:0003723">
    <property type="term" value="F:RNA binding"/>
    <property type="evidence" value="ECO:0007669"/>
    <property type="project" value="TreeGrafter"/>
</dbReference>
<feature type="compositionally biased region" description="Polar residues" evidence="2">
    <location>
        <begin position="240"/>
        <end position="258"/>
    </location>
</feature>
<dbReference type="GO" id="GO:0034398">
    <property type="term" value="P:telomere tethering at nuclear periphery"/>
    <property type="evidence" value="ECO:0007669"/>
    <property type="project" value="TreeGrafter"/>
</dbReference>
<dbReference type="PANTHER" id="PTHR23198">
    <property type="entry name" value="NUCLEOPORIN"/>
    <property type="match status" value="1"/>
</dbReference>
<feature type="compositionally biased region" description="Polar residues" evidence="2">
    <location>
        <begin position="412"/>
        <end position="474"/>
    </location>
</feature>
<dbReference type="OrthoDB" id="2191699at2759"/>
<dbReference type="Pfam" id="PF13634">
    <property type="entry name" value="Nucleoporin_FG"/>
    <property type="match status" value="3"/>
</dbReference>
<dbReference type="VEuPathDB" id="MicrosporidiaDB:M153_20040003"/>
<dbReference type="GO" id="GO:0008139">
    <property type="term" value="F:nuclear localization sequence binding"/>
    <property type="evidence" value="ECO:0007669"/>
    <property type="project" value="TreeGrafter"/>
</dbReference>
<feature type="region of interest" description="Disordered" evidence="2">
    <location>
        <begin position="614"/>
        <end position="638"/>
    </location>
</feature>
<dbReference type="GO" id="GO:0006405">
    <property type="term" value="P:RNA export from nucleus"/>
    <property type="evidence" value="ECO:0007669"/>
    <property type="project" value="TreeGrafter"/>
</dbReference>
<feature type="compositionally biased region" description="Low complexity" evidence="2">
    <location>
        <begin position="227"/>
        <end position="239"/>
    </location>
</feature>
<keyword evidence="4" id="KW-1185">Reference proteome</keyword>
<dbReference type="EMBL" id="LGUB01000577">
    <property type="protein sequence ID" value="KRH92938.1"/>
    <property type="molecule type" value="Genomic_DNA"/>
</dbReference>
<dbReference type="GO" id="GO:0000973">
    <property type="term" value="P:post-transcriptional tethering of RNA polymerase II gene DNA at nuclear periphery"/>
    <property type="evidence" value="ECO:0007669"/>
    <property type="project" value="TreeGrafter"/>
</dbReference>
<feature type="compositionally biased region" description="Low complexity" evidence="2">
    <location>
        <begin position="144"/>
        <end position="163"/>
    </location>
</feature>
<feature type="region of interest" description="Disordered" evidence="2">
    <location>
        <begin position="227"/>
        <end position="272"/>
    </location>
</feature>
<evidence type="ECO:0000256" key="2">
    <source>
        <dbReference type="SAM" id="MobiDB-lite"/>
    </source>
</evidence>
<dbReference type="GO" id="GO:0044614">
    <property type="term" value="C:nuclear pore cytoplasmic filaments"/>
    <property type="evidence" value="ECO:0007669"/>
    <property type="project" value="TreeGrafter"/>
</dbReference>
<dbReference type="InterPro" id="IPR025574">
    <property type="entry name" value="Nucleoporin_FG_rpt"/>
</dbReference>